<dbReference type="Proteomes" id="UP001589838">
    <property type="component" value="Unassembled WGS sequence"/>
</dbReference>
<accession>A0ABV6KG86</accession>
<organism evidence="2 3">
    <name type="scientific">Halalkalibacter kiskunsagensis</name>
    <dbReference type="NCBI Taxonomy" id="1548599"/>
    <lineage>
        <taxon>Bacteria</taxon>
        <taxon>Bacillati</taxon>
        <taxon>Bacillota</taxon>
        <taxon>Bacilli</taxon>
        <taxon>Bacillales</taxon>
        <taxon>Bacillaceae</taxon>
        <taxon>Halalkalibacter</taxon>
    </lineage>
</organism>
<proteinExistence type="predicted"/>
<dbReference type="RefSeq" id="WP_390184006.1">
    <property type="nucleotide sequence ID" value="NZ_JAXBLX010000071.1"/>
</dbReference>
<keyword evidence="3" id="KW-1185">Reference proteome</keyword>
<dbReference type="Gene3D" id="2.40.100.10">
    <property type="entry name" value="Cyclophilin-like"/>
    <property type="match status" value="1"/>
</dbReference>
<evidence type="ECO:0000256" key="1">
    <source>
        <dbReference type="SAM" id="MobiDB-lite"/>
    </source>
</evidence>
<name>A0ABV6KG86_9BACI</name>
<comment type="caution">
    <text evidence="2">The sequence shown here is derived from an EMBL/GenBank/DDBJ whole genome shotgun (WGS) entry which is preliminary data.</text>
</comment>
<dbReference type="SUPFAM" id="SSF50891">
    <property type="entry name" value="Cyclophilin-like"/>
    <property type="match status" value="1"/>
</dbReference>
<protein>
    <recommendedName>
        <fullName evidence="4">PPIase cyclophilin-type domain-containing protein</fullName>
    </recommendedName>
</protein>
<feature type="compositionally biased region" description="Basic and acidic residues" evidence="1">
    <location>
        <begin position="28"/>
        <end position="37"/>
    </location>
</feature>
<evidence type="ECO:0008006" key="4">
    <source>
        <dbReference type="Google" id="ProtNLM"/>
    </source>
</evidence>
<dbReference type="InterPro" id="IPR029000">
    <property type="entry name" value="Cyclophilin-like_dom_sf"/>
</dbReference>
<dbReference type="EMBL" id="JBHLUX010000072">
    <property type="protein sequence ID" value="MFC0472335.1"/>
    <property type="molecule type" value="Genomic_DNA"/>
</dbReference>
<reference evidence="2 3" key="1">
    <citation type="submission" date="2024-09" db="EMBL/GenBank/DDBJ databases">
        <authorList>
            <person name="Sun Q."/>
            <person name="Mori K."/>
        </authorList>
    </citation>
    <scope>NUCLEOTIDE SEQUENCE [LARGE SCALE GENOMIC DNA]</scope>
    <source>
        <strain evidence="2 3">NCAIM B.02610</strain>
    </source>
</reference>
<sequence length="90" mass="9829">MATATLTGMLLVTASGGQPEQEETVQPKIKETEKATEPTEPIIVDEYPIVTITMENGYEIEAELYPHIAPNIVVNFISLVEDGSFDGPHQ</sequence>
<evidence type="ECO:0000313" key="2">
    <source>
        <dbReference type="EMBL" id="MFC0472335.1"/>
    </source>
</evidence>
<evidence type="ECO:0000313" key="3">
    <source>
        <dbReference type="Proteomes" id="UP001589838"/>
    </source>
</evidence>
<feature type="region of interest" description="Disordered" evidence="1">
    <location>
        <begin position="1"/>
        <end position="38"/>
    </location>
</feature>
<gene>
    <name evidence="2" type="ORF">ACFFHM_18025</name>
</gene>